<comment type="caution">
    <text evidence="1">The sequence shown here is derived from an EMBL/GenBank/DDBJ whole genome shotgun (WGS) entry which is preliminary data.</text>
</comment>
<reference evidence="1 2" key="2">
    <citation type="submission" date="2020-04" db="EMBL/GenBank/DDBJ databases">
        <title>Genome sequencing and assembly of multiple isolates from the Colletotrichum gloeosporioides species complex.</title>
        <authorList>
            <person name="Gan P."/>
            <person name="Shirasu K."/>
        </authorList>
    </citation>
    <scope>NUCLEOTIDE SEQUENCE [LARGE SCALE GENOMIC DNA]</scope>
    <source>
        <strain evidence="1 2">Nara gc5</strain>
    </source>
</reference>
<dbReference type="EMBL" id="ANPB02000005">
    <property type="protein sequence ID" value="KAF4482680.1"/>
    <property type="molecule type" value="Genomic_DNA"/>
</dbReference>
<name>A0A7J6J2Y9_COLFN</name>
<dbReference type="InParanoid" id="A0A7J6J2Y9"/>
<reference evidence="1 2" key="1">
    <citation type="submission" date="2012-08" db="EMBL/GenBank/DDBJ databases">
        <authorList>
            <person name="Gan P.H.P."/>
            <person name="Ikeda K."/>
            <person name="Irieda H."/>
            <person name="Narusaka M."/>
            <person name="O'Connell R.J."/>
            <person name="Narusaka Y."/>
            <person name="Takano Y."/>
            <person name="Kubo Y."/>
            <person name="Shirasu K."/>
        </authorList>
    </citation>
    <scope>NUCLEOTIDE SEQUENCE [LARGE SCALE GENOMIC DNA]</scope>
    <source>
        <strain evidence="1 2">Nara gc5</strain>
    </source>
</reference>
<proteinExistence type="predicted"/>
<keyword evidence="2" id="KW-1185">Reference proteome</keyword>
<dbReference type="GeneID" id="90980042"/>
<dbReference type="Proteomes" id="UP000011096">
    <property type="component" value="Unassembled WGS sequence"/>
</dbReference>
<evidence type="ECO:0000313" key="2">
    <source>
        <dbReference type="Proteomes" id="UP000011096"/>
    </source>
</evidence>
<gene>
    <name evidence="1" type="ORF">CGGC5_v009570</name>
</gene>
<protein>
    <submittedName>
        <fullName evidence="1">Uncharacterized protein</fullName>
    </submittedName>
</protein>
<organism evidence="1 2">
    <name type="scientific">Colletotrichum fructicola (strain Nara gc5)</name>
    <name type="common">Anthracnose fungus</name>
    <name type="synonym">Colletotrichum gloeosporioides (strain Nara gc5)</name>
    <dbReference type="NCBI Taxonomy" id="1213859"/>
    <lineage>
        <taxon>Eukaryota</taxon>
        <taxon>Fungi</taxon>
        <taxon>Dikarya</taxon>
        <taxon>Ascomycota</taxon>
        <taxon>Pezizomycotina</taxon>
        <taxon>Sordariomycetes</taxon>
        <taxon>Hypocreomycetidae</taxon>
        <taxon>Glomerellales</taxon>
        <taxon>Glomerellaceae</taxon>
        <taxon>Colletotrichum</taxon>
        <taxon>Colletotrichum gloeosporioides species complex</taxon>
    </lineage>
</organism>
<dbReference type="RefSeq" id="XP_066008475.1">
    <property type="nucleotide sequence ID" value="XM_066152190.1"/>
</dbReference>
<evidence type="ECO:0000313" key="1">
    <source>
        <dbReference type="EMBL" id="KAF4482680.1"/>
    </source>
</evidence>
<sequence length="137" mass="15179">MFKDAVFAPTYLRDFFVLSLQQVLIPAIIIGNLHVACLGSSASILPVYTIEWDLRLSVGYARNRGSARANTLGLRKTVCFRSIISLGHVVISSLTEILVQCINLGVGYMFRFLPGFRALESLFLQGHKTSAPNDFNK</sequence>
<accession>A0A7J6J2Y9</accession>
<dbReference type="AlphaFoldDB" id="A0A7J6J2Y9"/>